<gene>
    <name evidence="4" type="primary">dsdA</name>
    <name evidence="7" type="ORF">ABIC99_002251</name>
    <name evidence="8" type="ORF">EWH46_19235</name>
</gene>
<dbReference type="GO" id="GO:0030170">
    <property type="term" value="F:pyridoxal phosphate binding"/>
    <property type="evidence" value="ECO:0007669"/>
    <property type="project" value="InterPro"/>
</dbReference>
<keyword evidence="3 4" id="KW-0456">Lyase</keyword>
<keyword evidence="8" id="KW-0614">Plasmid</keyword>
<dbReference type="EMBL" id="JBEPLS010000007">
    <property type="protein sequence ID" value="MET3604435.1"/>
    <property type="molecule type" value="Genomic_DNA"/>
</dbReference>
<dbReference type="PANTHER" id="PTHR48078">
    <property type="entry name" value="THREONINE DEHYDRATASE, MITOCHONDRIAL-RELATED"/>
    <property type="match status" value="1"/>
</dbReference>
<dbReference type="EC" id="4.3.1.18" evidence="4"/>
<dbReference type="GO" id="GO:0036088">
    <property type="term" value="P:D-serine catabolic process"/>
    <property type="evidence" value="ECO:0007669"/>
    <property type="project" value="TreeGrafter"/>
</dbReference>
<evidence type="ECO:0000256" key="5">
    <source>
        <dbReference type="SAM" id="MobiDB-lite"/>
    </source>
</evidence>
<accession>A0A5C1Q6I6</accession>
<dbReference type="InterPro" id="IPR001926">
    <property type="entry name" value="TrpB-like_PALP"/>
</dbReference>
<dbReference type="Pfam" id="PF00291">
    <property type="entry name" value="PALP"/>
    <property type="match status" value="1"/>
</dbReference>
<feature type="compositionally biased region" description="Pro residues" evidence="5">
    <location>
        <begin position="1"/>
        <end position="11"/>
    </location>
</feature>
<dbReference type="NCBIfam" id="NF002823">
    <property type="entry name" value="PRK02991.1"/>
    <property type="match status" value="1"/>
</dbReference>
<reference evidence="7 10" key="2">
    <citation type="submission" date="2024-06" db="EMBL/GenBank/DDBJ databases">
        <title>Genomic Encyclopedia of Type Strains, Phase IV (KMG-IV): sequencing the most valuable type-strain genomes for metagenomic binning, comparative biology and taxonomic classification.</title>
        <authorList>
            <person name="Goeker M."/>
        </authorList>
    </citation>
    <scope>NUCLEOTIDE SEQUENCE [LARGE SCALE GENOMIC DNA]</scope>
    <source>
        <strain evidence="7 10">D-501</strain>
    </source>
</reference>
<evidence type="ECO:0000256" key="2">
    <source>
        <dbReference type="ARBA" id="ARBA00022898"/>
    </source>
</evidence>
<dbReference type="PANTHER" id="PTHR48078:SF9">
    <property type="entry name" value="D-SERINE DEHYDRATASE"/>
    <property type="match status" value="1"/>
</dbReference>
<evidence type="ECO:0000313" key="10">
    <source>
        <dbReference type="Proteomes" id="UP001549111"/>
    </source>
</evidence>
<feature type="region of interest" description="Disordered" evidence="5">
    <location>
        <begin position="1"/>
        <end position="21"/>
    </location>
</feature>
<dbReference type="HAMAP" id="MF_01030">
    <property type="entry name" value="D_Ser_dehydrat"/>
    <property type="match status" value="1"/>
</dbReference>
<organism evidence="8 9">
    <name type="scientific">Sphaerotilus sulfidivorans</name>
    <dbReference type="NCBI Taxonomy" id="639200"/>
    <lineage>
        <taxon>Bacteria</taxon>
        <taxon>Pseudomonadati</taxon>
        <taxon>Pseudomonadota</taxon>
        <taxon>Betaproteobacteria</taxon>
        <taxon>Burkholderiales</taxon>
        <taxon>Sphaerotilaceae</taxon>
        <taxon>Sphaerotilus</taxon>
    </lineage>
</organism>
<dbReference type="Proteomes" id="UP000323522">
    <property type="component" value="Plasmid pSna507_unt10"/>
</dbReference>
<evidence type="ECO:0000256" key="4">
    <source>
        <dbReference type="HAMAP-Rule" id="MF_01030"/>
    </source>
</evidence>
<comment type="catalytic activity">
    <reaction evidence="4">
        <text>D-serine = pyruvate + NH4(+)</text>
        <dbReference type="Rhea" id="RHEA:13977"/>
        <dbReference type="ChEBI" id="CHEBI:15361"/>
        <dbReference type="ChEBI" id="CHEBI:28938"/>
        <dbReference type="ChEBI" id="CHEBI:35247"/>
        <dbReference type="EC" id="4.3.1.18"/>
    </reaction>
</comment>
<evidence type="ECO:0000313" key="8">
    <source>
        <dbReference type="EMBL" id="QEN02988.1"/>
    </source>
</evidence>
<dbReference type="RefSeq" id="WP_149505608.1">
    <property type="nucleotide sequence ID" value="NZ_CP035710.1"/>
</dbReference>
<dbReference type="GO" id="GO:0008721">
    <property type="term" value="F:D-serine ammonia-lyase activity"/>
    <property type="evidence" value="ECO:0007669"/>
    <property type="project" value="UniProtKB-EC"/>
</dbReference>
<dbReference type="PROSITE" id="PS00165">
    <property type="entry name" value="DEHYDRATASE_SER_THR"/>
    <property type="match status" value="1"/>
</dbReference>
<dbReference type="KEGG" id="snn:EWH46_19235"/>
<proteinExistence type="inferred from homology"/>
<evidence type="ECO:0000259" key="6">
    <source>
        <dbReference type="Pfam" id="PF00291"/>
    </source>
</evidence>
<keyword evidence="10" id="KW-1185">Reference proteome</keyword>
<reference evidence="8 9" key="1">
    <citation type="submission" date="2019-02" db="EMBL/GenBank/DDBJ databases">
        <title>Complete Genome Sequence and Methylome Analysis of Sphaerotilus natans subsp. sulfidivorans D-507.</title>
        <authorList>
            <person name="Fomenkov A."/>
            <person name="Gridneva E."/>
            <person name="Smolyakov D."/>
            <person name="Dubinina G."/>
            <person name="Vincze T."/>
            <person name="Grabovich M."/>
            <person name="Roberts R.J."/>
        </authorList>
    </citation>
    <scope>NUCLEOTIDE SEQUENCE [LARGE SCALE GENOMIC DNA]</scope>
    <source>
        <strain evidence="8 9">D-507</strain>
        <plasmid evidence="9">psna507_unt10</plasmid>
        <plasmid evidence="8">pSna507_unt10</plasmid>
    </source>
</reference>
<name>A0A5C1Q6I6_9BURK</name>
<feature type="compositionally biased region" description="Low complexity" evidence="5">
    <location>
        <begin position="12"/>
        <end position="21"/>
    </location>
</feature>
<dbReference type="OrthoDB" id="9780546at2"/>
<dbReference type="InterPro" id="IPR000634">
    <property type="entry name" value="Ser/Thr_deHydtase_PyrdxlP-BS"/>
</dbReference>
<evidence type="ECO:0000313" key="9">
    <source>
        <dbReference type="Proteomes" id="UP000323522"/>
    </source>
</evidence>
<feature type="domain" description="Tryptophan synthase beta chain-like PALP" evidence="6">
    <location>
        <begin position="103"/>
        <end position="424"/>
    </location>
</feature>
<dbReference type="GO" id="GO:0009097">
    <property type="term" value="P:isoleucine biosynthetic process"/>
    <property type="evidence" value="ECO:0007669"/>
    <property type="project" value="TreeGrafter"/>
</dbReference>
<dbReference type="NCBIfam" id="TIGR02035">
    <property type="entry name" value="D_Ser_am_lyase"/>
    <property type="match status" value="1"/>
</dbReference>
<dbReference type="InterPro" id="IPR011780">
    <property type="entry name" value="D_Ser_am_lyase"/>
</dbReference>
<dbReference type="SUPFAM" id="SSF53686">
    <property type="entry name" value="Tryptophan synthase beta subunit-like PLP-dependent enzymes"/>
    <property type="match status" value="1"/>
</dbReference>
<dbReference type="EMBL" id="CP035710">
    <property type="protein sequence ID" value="QEN02988.1"/>
    <property type="molecule type" value="Genomic_DNA"/>
</dbReference>
<comment type="similarity">
    <text evidence="4">Belongs to the serine/threonine dehydratase family. DsdA subfamily.</text>
</comment>
<dbReference type="InterPro" id="IPR050147">
    <property type="entry name" value="Ser/Thr_Dehydratase"/>
</dbReference>
<evidence type="ECO:0000256" key="3">
    <source>
        <dbReference type="ARBA" id="ARBA00023239"/>
    </source>
</evidence>
<evidence type="ECO:0000313" key="7">
    <source>
        <dbReference type="EMBL" id="MET3604435.1"/>
    </source>
</evidence>
<sequence>MNTLPPDPTAPADPTDATDATDAVDAIDPLDLIDRHPELRTLQARQPLLWANPRQAPAARALADVGLGPQDVAAASARFRRFAPLIAELFPATAAAGGLIESPLREVPRLQAAMARRLGRAALPGRLWMKLDSHLPVSGSIKARGGIHEVLQHAEALALAAGLLRLDDDYRRLLAPDARALLGRHRLAVGSTGNLGLSIGLMGAALGLQVTVHMSADARQWKKDRLRAGGVTVVEHRADYGAAVAEGRRQAEADPQCHFIDDENSRHLFLGYAVAAERLLPQLTAAGIPVDAAHPLHVHLPCGVGGGPGGVAFGLKLLLGDAVHCWFAEPVAAPCMLLGLITDRHEAVSVHDIGLDNRTAADGLAVARASGFVGRALRRLVAGGFTVPDDELFALLALAEREEGLRLEPSALAGVPGIAWLAGHPPPAQAAGATHIAWATGGSMVPDEEMAGYLARGRAHGR</sequence>
<feature type="modified residue" description="N6-(pyridoxal phosphate)lysine" evidence="4">
    <location>
        <position position="142"/>
    </location>
</feature>
<comment type="cofactor">
    <cofactor evidence="1 4">
        <name>pyridoxal 5'-phosphate</name>
        <dbReference type="ChEBI" id="CHEBI:597326"/>
    </cofactor>
</comment>
<dbReference type="InterPro" id="IPR036052">
    <property type="entry name" value="TrpB-like_PALP_sf"/>
</dbReference>
<dbReference type="AlphaFoldDB" id="A0A5C1Q6I6"/>
<dbReference type="GO" id="GO:0016836">
    <property type="term" value="F:hydro-lyase activity"/>
    <property type="evidence" value="ECO:0007669"/>
    <property type="project" value="UniProtKB-UniRule"/>
</dbReference>
<evidence type="ECO:0000256" key="1">
    <source>
        <dbReference type="ARBA" id="ARBA00001933"/>
    </source>
</evidence>
<dbReference type="Gene3D" id="3.40.50.1100">
    <property type="match status" value="2"/>
</dbReference>
<keyword evidence="2 4" id="KW-0663">Pyridoxal phosphate</keyword>
<geneLocation type="plasmid" evidence="8">
    <name>pSna507_unt10</name>
</geneLocation>
<protein>
    <recommendedName>
        <fullName evidence="4">Probable D-serine dehydratase</fullName>
        <ecNumber evidence="4">4.3.1.18</ecNumber>
    </recommendedName>
    <alternativeName>
        <fullName evidence="4">D-serine deaminase</fullName>
        <shortName evidence="4">DSD</shortName>
    </alternativeName>
</protein>
<geneLocation type="plasmid" evidence="9">
    <name>psna507_unt10</name>
</geneLocation>
<dbReference type="Proteomes" id="UP001549111">
    <property type="component" value="Unassembled WGS sequence"/>
</dbReference>